<keyword evidence="6 13" id="KW-0130">Cell adhesion</keyword>
<evidence type="ECO:0000256" key="4">
    <source>
        <dbReference type="ARBA" id="ARBA00022729"/>
    </source>
</evidence>
<feature type="domain" description="Integrin alpha second immunoglobulin-like" evidence="15">
    <location>
        <begin position="708"/>
        <end position="835"/>
    </location>
</feature>
<dbReference type="Gene3D" id="2.60.40.1530">
    <property type="entry name" value="ntegrin, alpha v. Chain A, domain 4"/>
    <property type="match status" value="1"/>
</dbReference>
<gene>
    <name evidence="17" type="ORF">ODALV1_LOCUS22858</name>
</gene>
<evidence type="ECO:0000256" key="7">
    <source>
        <dbReference type="ARBA" id="ARBA00022989"/>
    </source>
</evidence>
<comment type="subcellular location">
    <subcellularLocation>
        <location evidence="1 13">Membrane</location>
        <topology evidence="1 13">Single-pass type I membrane protein</topology>
    </subcellularLocation>
</comment>
<evidence type="ECO:0000256" key="1">
    <source>
        <dbReference type="ARBA" id="ARBA00004479"/>
    </source>
</evidence>
<dbReference type="PROSITE" id="PS51470">
    <property type="entry name" value="FG_GAP"/>
    <property type="match status" value="3"/>
</dbReference>
<evidence type="ECO:0000256" key="11">
    <source>
        <dbReference type="ARBA" id="ARBA00023180"/>
    </source>
</evidence>
<dbReference type="PANTHER" id="PTHR23220">
    <property type="entry name" value="INTEGRIN ALPHA"/>
    <property type="match status" value="1"/>
</dbReference>
<organism evidence="17 18">
    <name type="scientific">Orchesella dallaii</name>
    <dbReference type="NCBI Taxonomy" id="48710"/>
    <lineage>
        <taxon>Eukaryota</taxon>
        <taxon>Metazoa</taxon>
        <taxon>Ecdysozoa</taxon>
        <taxon>Arthropoda</taxon>
        <taxon>Hexapoda</taxon>
        <taxon>Collembola</taxon>
        <taxon>Entomobryomorpha</taxon>
        <taxon>Entomobryoidea</taxon>
        <taxon>Orchesellidae</taxon>
        <taxon>Orchesellinae</taxon>
        <taxon>Orchesella</taxon>
    </lineage>
</organism>
<keyword evidence="8 13" id="KW-0401">Integrin</keyword>
<dbReference type="InterPro" id="IPR028994">
    <property type="entry name" value="Integrin_alpha_N"/>
</dbReference>
<evidence type="ECO:0000256" key="2">
    <source>
        <dbReference type="ARBA" id="ARBA00008054"/>
    </source>
</evidence>
<protein>
    <submittedName>
        <fullName evidence="17">Uncharacterized protein</fullName>
    </submittedName>
</protein>
<evidence type="ECO:0000256" key="14">
    <source>
        <dbReference type="SAM" id="MobiDB-lite"/>
    </source>
</evidence>
<accession>A0ABP1RJE0</accession>
<sequence length="1168" mass="127147">MHSQANFTMANTFTLVFLIIILGLLNNALSFNIDYRRPIIIQKNVKSPNYFGASVSFLKSDQGASWVIIGAPKANSTLAAHNDIDEPGVIYQCTIGHSQESCRQLVMSTTGNFHLDTEHKVTDFKNGSFLGSPGSIALDSKNFLACAHKWENREVDGSDALMHGICYHRPKQDLFKDILPPPISTPSSPFASKLLPMATGGIGRNTFWRGAAAGFSVHLPKTGGIEIVMGAPGAERYRGSVIQYLSRDDGLTFQMRHMSNPLTYSVTVTPCNLLGYSISSGYFSEMGSSSPSSSSGTKATALIQYVAGAPRGNNLAGKVILFRFSETDDGSLSILDEIRGDQTGSYFGATLLPIDLNGDGFDDLLIGAPRHSRPQGLGQRSENMRMNSRGGVDIGGGFGRFGGYGDEGAVFVYLSKEGTLSRNSKVLNGGNRPWAQFGMAMAALGDLNKDGYHDFAVAAPFEGGTLLDGQATGTVYIYHGSESGQITSSAQVIRASDIDNRLRGFGISLGGNEDIDNNGFNDIVIGSFNSSQTVILRSKPVITVVGEVKSTLKKLELGTEAFYIESCVKYAGTNAPNSTSLKVRLISDIYIMPKRVKISEAERSADLQNQLDYIVDLSINIQSCKKIYARVTQPLESSGAAVVFRQNVFVLDDEADRYKVKSRVMDVGLTGTVTVTGESFNSFCETCAVFDTVKQKPQELQLPLEVPCGDDNKCEVDLQLKVGFRDITDQGFLIGSSDSLFMDVEMLNLRETAISPAVLISWSKLTLKRTPNDCNLVREEGSILTYKCNLGKLLEESKSATVILEFDTSNLVYSEKLHTDIVFNVTAQTASEMIQPSSQTILLPLYASADPFVTGSRYLEIFNTETISPFVVSKHVYELGLKGYSSLANIWAVFSLPVNLTTSTGTVINVRGVAVTGNGEMACHPTKGHFAKTDLDLSTISSNSNNDVDYLEPDFDMAGIGGYLPKDKDVSKESNSTLVEKGRLLIHCDSPFVACMEVTCKAAVLKSGAEIEISFVIDIESDVVRDLLESHKVSAIQVESKGVLVLPDIVKSIQPENNEPDETNAITLIEKETYKRVSKWIYTLAIVIGLLVLACVAFCLYACGCFEKKIIKRDAVDNPEEAIPLASGKDVEMTRQDSEGDYAEPPDFVPHYPTIHEEDEHDEEENHK</sequence>
<dbReference type="PANTHER" id="PTHR23220:SF83">
    <property type="entry name" value="INTEGRIN ALPHA-PS3-RELATED"/>
    <property type="match status" value="1"/>
</dbReference>
<dbReference type="InterPro" id="IPR000413">
    <property type="entry name" value="Integrin_alpha"/>
</dbReference>
<evidence type="ECO:0000313" key="18">
    <source>
        <dbReference type="Proteomes" id="UP001642540"/>
    </source>
</evidence>
<keyword evidence="10 13" id="KW-0675">Receptor</keyword>
<keyword evidence="11" id="KW-0325">Glycoprotein</keyword>
<keyword evidence="5" id="KW-0677">Repeat</keyword>
<feature type="repeat" description="FG-GAP" evidence="12">
    <location>
        <begin position="423"/>
        <end position="487"/>
    </location>
</feature>
<name>A0ABP1RJE0_9HEXA</name>
<evidence type="ECO:0000256" key="13">
    <source>
        <dbReference type="RuleBase" id="RU003762"/>
    </source>
</evidence>
<dbReference type="Gene3D" id="2.130.10.130">
    <property type="entry name" value="Integrin alpha, N-terminal"/>
    <property type="match status" value="1"/>
</dbReference>
<dbReference type="Gene3D" id="2.60.40.1510">
    <property type="entry name" value="ntegrin, alpha v. Chain A, domain 3"/>
    <property type="match status" value="1"/>
</dbReference>
<evidence type="ECO:0000256" key="9">
    <source>
        <dbReference type="ARBA" id="ARBA00023136"/>
    </source>
</evidence>
<evidence type="ECO:0000259" key="16">
    <source>
        <dbReference type="Pfam" id="PF20806"/>
    </source>
</evidence>
<dbReference type="Pfam" id="PF20805">
    <property type="entry name" value="Integrin_A_Ig_2"/>
    <property type="match status" value="1"/>
</dbReference>
<dbReference type="Pfam" id="PF20806">
    <property type="entry name" value="Integrin_A_Ig_3"/>
    <property type="match status" value="1"/>
</dbReference>
<feature type="signal peptide" evidence="13">
    <location>
        <begin position="1"/>
        <end position="30"/>
    </location>
</feature>
<feature type="repeat" description="FG-GAP" evidence="12">
    <location>
        <begin position="491"/>
        <end position="553"/>
    </location>
</feature>
<proteinExistence type="inferred from homology"/>
<comment type="caution">
    <text evidence="17">The sequence shown here is derived from an EMBL/GenBank/DDBJ whole genome shotgun (WGS) entry which is preliminary data.</text>
</comment>
<dbReference type="InterPro" id="IPR048286">
    <property type="entry name" value="Integrin_alpha_Ig-like_3"/>
</dbReference>
<dbReference type="PRINTS" id="PR01185">
    <property type="entry name" value="INTEGRINA"/>
</dbReference>
<dbReference type="Pfam" id="PF01839">
    <property type="entry name" value="FG-GAP"/>
    <property type="match status" value="2"/>
</dbReference>
<dbReference type="SMART" id="SM00191">
    <property type="entry name" value="Int_alpha"/>
    <property type="match status" value="5"/>
</dbReference>
<evidence type="ECO:0000256" key="8">
    <source>
        <dbReference type="ARBA" id="ARBA00023037"/>
    </source>
</evidence>
<dbReference type="Proteomes" id="UP001642540">
    <property type="component" value="Unassembled WGS sequence"/>
</dbReference>
<evidence type="ECO:0000256" key="5">
    <source>
        <dbReference type="ARBA" id="ARBA00022737"/>
    </source>
</evidence>
<dbReference type="InterPro" id="IPR048285">
    <property type="entry name" value="Integrin_alpha_Ig-like_2"/>
</dbReference>
<evidence type="ECO:0000256" key="6">
    <source>
        <dbReference type="ARBA" id="ARBA00022889"/>
    </source>
</evidence>
<feature type="chain" id="PRO_5044994880" evidence="13">
    <location>
        <begin position="31"/>
        <end position="1168"/>
    </location>
</feature>
<keyword evidence="4 13" id="KW-0732">Signal</keyword>
<feature type="region of interest" description="Disordered" evidence="14">
    <location>
        <begin position="1123"/>
        <end position="1168"/>
    </location>
</feature>
<dbReference type="SUPFAM" id="SSF69179">
    <property type="entry name" value="Integrin domains"/>
    <property type="match status" value="1"/>
</dbReference>
<reference evidence="17 18" key="1">
    <citation type="submission" date="2024-08" db="EMBL/GenBank/DDBJ databases">
        <authorList>
            <person name="Cucini C."/>
            <person name="Frati F."/>
        </authorList>
    </citation>
    <scope>NUCLEOTIDE SEQUENCE [LARGE SCALE GENOMIC DNA]</scope>
</reference>
<dbReference type="EMBL" id="CAXLJM020000076">
    <property type="protein sequence ID" value="CAL8129099.1"/>
    <property type="molecule type" value="Genomic_DNA"/>
</dbReference>
<evidence type="ECO:0000256" key="10">
    <source>
        <dbReference type="ARBA" id="ARBA00023170"/>
    </source>
</evidence>
<comment type="similarity">
    <text evidence="2 13">Belongs to the integrin alpha chain family.</text>
</comment>
<evidence type="ECO:0000256" key="3">
    <source>
        <dbReference type="ARBA" id="ARBA00022692"/>
    </source>
</evidence>
<feature type="transmembrane region" description="Helical" evidence="13">
    <location>
        <begin position="1080"/>
        <end position="1103"/>
    </location>
</feature>
<dbReference type="InterPro" id="IPR013517">
    <property type="entry name" value="FG-GAP"/>
</dbReference>
<keyword evidence="18" id="KW-1185">Reference proteome</keyword>
<keyword evidence="3 13" id="KW-0812">Transmembrane</keyword>
<dbReference type="Gene3D" id="1.20.5.930">
    <property type="entry name" value="Bicelle-embedded integrin alpha(iib) transmembrane segment"/>
    <property type="match status" value="1"/>
</dbReference>
<evidence type="ECO:0000313" key="17">
    <source>
        <dbReference type="EMBL" id="CAL8129099.1"/>
    </source>
</evidence>
<evidence type="ECO:0000256" key="12">
    <source>
        <dbReference type="PROSITE-ProRule" id="PRU00803"/>
    </source>
</evidence>
<dbReference type="SUPFAM" id="SSF69318">
    <property type="entry name" value="Integrin alpha N-terminal domain"/>
    <property type="match status" value="1"/>
</dbReference>
<keyword evidence="9 13" id="KW-0472">Membrane</keyword>
<feature type="repeat" description="FG-GAP" evidence="12">
    <location>
        <begin position="333"/>
        <end position="389"/>
    </location>
</feature>
<dbReference type="InterPro" id="IPR032695">
    <property type="entry name" value="Integrin_dom_sf"/>
</dbReference>
<keyword evidence="7 13" id="KW-1133">Transmembrane helix</keyword>
<feature type="domain" description="Integrin alpha third immunoglobulin-like" evidence="16">
    <location>
        <begin position="874"/>
        <end position="1064"/>
    </location>
</feature>
<dbReference type="InterPro" id="IPR013519">
    <property type="entry name" value="Int_alpha_beta-p"/>
</dbReference>
<feature type="compositionally biased region" description="Basic and acidic residues" evidence="14">
    <location>
        <begin position="1154"/>
        <end position="1168"/>
    </location>
</feature>
<evidence type="ECO:0000259" key="15">
    <source>
        <dbReference type="Pfam" id="PF20805"/>
    </source>
</evidence>
<feature type="compositionally biased region" description="Basic and acidic residues" evidence="14">
    <location>
        <begin position="1129"/>
        <end position="1138"/>
    </location>
</feature>